<dbReference type="PROSITE" id="PS50297">
    <property type="entry name" value="ANK_REP_REGION"/>
    <property type="match status" value="1"/>
</dbReference>
<organism evidence="2 3">
    <name type="scientific">Fasciolopsis buskii</name>
    <dbReference type="NCBI Taxonomy" id="27845"/>
    <lineage>
        <taxon>Eukaryota</taxon>
        <taxon>Metazoa</taxon>
        <taxon>Spiralia</taxon>
        <taxon>Lophotrochozoa</taxon>
        <taxon>Platyhelminthes</taxon>
        <taxon>Trematoda</taxon>
        <taxon>Digenea</taxon>
        <taxon>Plagiorchiida</taxon>
        <taxon>Echinostomata</taxon>
        <taxon>Echinostomatoidea</taxon>
        <taxon>Fasciolidae</taxon>
        <taxon>Fasciolopsis</taxon>
    </lineage>
</organism>
<dbReference type="AlphaFoldDB" id="A0A8E0RTU6"/>
<feature type="repeat" description="ANK" evidence="1">
    <location>
        <begin position="61"/>
        <end position="93"/>
    </location>
</feature>
<dbReference type="Gene3D" id="1.25.40.20">
    <property type="entry name" value="Ankyrin repeat-containing domain"/>
    <property type="match status" value="2"/>
</dbReference>
<proteinExistence type="predicted"/>
<dbReference type="OrthoDB" id="4772757at2759"/>
<keyword evidence="1" id="KW-0040">ANK repeat</keyword>
<dbReference type="PROSITE" id="PS50088">
    <property type="entry name" value="ANK_REPEAT"/>
    <property type="match status" value="1"/>
</dbReference>
<dbReference type="SMART" id="SM00248">
    <property type="entry name" value="ANK"/>
    <property type="match status" value="8"/>
</dbReference>
<dbReference type="Pfam" id="PF12796">
    <property type="entry name" value="Ank_2"/>
    <property type="match status" value="2"/>
</dbReference>
<evidence type="ECO:0000313" key="3">
    <source>
        <dbReference type="Proteomes" id="UP000728185"/>
    </source>
</evidence>
<dbReference type="SUPFAM" id="SSF48403">
    <property type="entry name" value="Ankyrin repeat"/>
    <property type="match status" value="1"/>
</dbReference>
<evidence type="ECO:0000256" key="1">
    <source>
        <dbReference type="PROSITE-ProRule" id="PRU00023"/>
    </source>
</evidence>
<keyword evidence="3" id="KW-1185">Reference proteome</keyword>
<dbReference type="PANTHER" id="PTHR24121:SF23">
    <property type="entry name" value="NO MECHANORECEPTOR POTENTIAL C, ISOFORM H"/>
    <property type="match status" value="1"/>
</dbReference>
<comment type="caution">
    <text evidence="2">The sequence shown here is derived from an EMBL/GenBank/DDBJ whole genome shotgun (WGS) entry which is preliminary data.</text>
</comment>
<dbReference type="Pfam" id="PF00023">
    <property type="entry name" value="Ank"/>
    <property type="match status" value="1"/>
</dbReference>
<reference evidence="2" key="1">
    <citation type="submission" date="2019-05" db="EMBL/GenBank/DDBJ databases">
        <title>Annotation for the trematode Fasciolopsis buski.</title>
        <authorList>
            <person name="Choi Y.-J."/>
        </authorList>
    </citation>
    <scope>NUCLEOTIDE SEQUENCE</scope>
    <source>
        <strain evidence="2">HT</strain>
        <tissue evidence="2">Whole worm</tissue>
    </source>
</reference>
<evidence type="ECO:0000313" key="2">
    <source>
        <dbReference type="EMBL" id="KAA0193539.1"/>
    </source>
</evidence>
<sequence>MLIRTNDLTMENVNASLIVKQVFTSIESNQPELAIRAVGDLPDKKLRQKIWESRKPHSSNRGDTPLHIAARNGHISVLRTAHEDGATFTCLNDHRKQPLHEAAQTGQANCAAFLLDTVKVPVDCLKRADWTAMMLACVGPSHHSDTVEGCESSYVDCVRLLLEHGADPTFTNKDGWNCLQLACRSGCKQIVSMLLSHSPRLINSRTHNGRTVLHCAVSGSKDSDCARTVNVESATDVLDFCCVIHGLLYHCPSHLRTPDSCGTLPVFDALRRGHVRIATHLLDYAQTREQLLAEDKLGQQAIHVAAESGQLRSVQLVVQYLGLTTLTNPTKPGDKGSSAGVFPLHLACRSGQTEVVQYITEMTIASHPSTSMTDIFSLPRDGNRRSPIWYAVVGLAGCGSTGIDRRSECVRIVWNSLTHIPNDSERTALIHTTLTEELRSLSRLKLPDKLLTLITQLLALCEKGAYSAV</sequence>
<dbReference type="InterPro" id="IPR002110">
    <property type="entry name" value="Ankyrin_rpt"/>
</dbReference>
<gene>
    <name evidence="2" type="ORF">FBUS_01687</name>
</gene>
<accession>A0A8E0RTU6</accession>
<name>A0A8E0RTU6_9TREM</name>
<dbReference type="InterPro" id="IPR036770">
    <property type="entry name" value="Ankyrin_rpt-contain_sf"/>
</dbReference>
<protein>
    <submittedName>
        <fullName evidence="2">Ankyrin repeat domain-containing protein 16</fullName>
    </submittedName>
</protein>
<dbReference type="Proteomes" id="UP000728185">
    <property type="component" value="Unassembled WGS sequence"/>
</dbReference>
<dbReference type="EMBL" id="LUCM01004968">
    <property type="protein sequence ID" value="KAA0193539.1"/>
    <property type="molecule type" value="Genomic_DNA"/>
</dbReference>
<dbReference type="PRINTS" id="PR01415">
    <property type="entry name" value="ANKYRIN"/>
</dbReference>
<dbReference type="PANTHER" id="PTHR24121">
    <property type="entry name" value="NO MECHANORECEPTOR POTENTIAL C, ISOFORM D-RELATED"/>
    <property type="match status" value="1"/>
</dbReference>